<dbReference type="PROSITE" id="PS51257">
    <property type="entry name" value="PROKAR_LIPOPROTEIN"/>
    <property type="match status" value="1"/>
</dbReference>
<dbReference type="AlphaFoldDB" id="A0A0K1QEU0"/>
<proteinExistence type="predicted"/>
<keyword evidence="2" id="KW-0449">Lipoprotein</keyword>
<dbReference type="STRING" id="1391654.AKJ09_10896"/>
<organism evidence="2 3">
    <name type="scientific">Labilithrix luteola</name>
    <dbReference type="NCBI Taxonomy" id="1391654"/>
    <lineage>
        <taxon>Bacteria</taxon>
        <taxon>Pseudomonadati</taxon>
        <taxon>Myxococcota</taxon>
        <taxon>Polyangia</taxon>
        <taxon>Polyangiales</taxon>
        <taxon>Labilitrichaceae</taxon>
        <taxon>Labilithrix</taxon>
    </lineage>
</organism>
<sequence>MTSRLSSLVAFGVLGALSALAWTGCGTGSEARYYCDGSGCFTCDAYGCSTVTPPAKKSCTGSSSCPAGSVCTASGCAVACKDNSACPQGEVCQSGLCSAPQTNPGTAKECTTKTDCGDGKTCVGGSCQACGGTAGPCPCTAASDCSTGQQCVAGACTDKKNVCQFSSECGEGKVCADGQCLGSCETAPCADGFTCDKGACKPKPTTGCTTNADCSGNTPQCAAGSCVQACTADAECRTGNYCNQGACAVDTRPKPNCTEDAQCGGTASTPKKCLGGFCKYTCTTDDYCRTIDSRIGYCAKDGVCRNFAEASAQCVASTDCTGGKACVDNQCK</sequence>
<name>A0A0K1QEU0_9BACT</name>
<keyword evidence="1" id="KW-0732">Signal</keyword>
<reference evidence="2 3" key="1">
    <citation type="submission" date="2015-08" db="EMBL/GenBank/DDBJ databases">
        <authorList>
            <person name="Babu N.S."/>
            <person name="Beckwith C.J."/>
            <person name="Beseler K.G."/>
            <person name="Brison A."/>
            <person name="Carone J.V."/>
            <person name="Caskin T.P."/>
            <person name="Diamond M."/>
            <person name="Durham M.E."/>
            <person name="Foxe J.M."/>
            <person name="Go M."/>
            <person name="Henderson B.A."/>
            <person name="Jones I.B."/>
            <person name="McGettigan J.A."/>
            <person name="Micheletti S.J."/>
            <person name="Nasrallah M.E."/>
            <person name="Ortiz D."/>
            <person name="Piller C.R."/>
            <person name="Privatt S.R."/>
            <person name="Schneider S.L."/>
            <person name="Sharp S."/>
            <person name="Smith T.C."/>
            <person name="Stanton J.D."/>
            <person name="Ullery H.E."/>
            <person name="Wilson R.J."/>
            <person name="Serrano M.G."/>
            <person name="Buck G."/>
            <person name="Lee V."/>
            <person name="Wang Y."/>
            <person name="Carvalho R."/>
            <person name="Voegtly L."/>
            <person name="Shi R."/>
            <person name="Duckworth R."/>
            <person name="Johnson A."/>
            <person name="Loviza R."/>
            <person name="Walstead R."/>
            <person name="Shah Z."/>
            <person name="Kiflezghi M."/>
            <person name="Wade K."/>
            <person name="Ball S.L."/>
            <person name="Bradley K.W."/>
            <person name="Asai D.J."/>
            <person name="Bowman C.A."/>
            <person name="Russell D.A."/>
            <person name="Pope W.H."/>
            <person name="Jacobs-Sera D."/>
            <person name="Hendrix R.W."/>
            <person name="Hatfull G.F."/>
        </authorList>
    </citation>
    <scope>NUCLEOTIDE SEQUENCE [LARGE SCALE GENOMIC DNA]</scope>
    <source>
        <strain evidence="2 3">DSM 27648</strain>
    </source>
</reference>
<keyword evidence="3" id="KW-1185">Reference proteome</keyword>
<dbReference type="KEGG" id="llu:AKJ09_10896"/>
<evidence type="ECO:0000313" key="3">
    <source>
        <dbReference type="Proteomes" id="UP000064967"/>
    </source>
</evidence>
<dbReference type="OrthoDB" id="5485835at2"/>
<accession>A0A0K1QEU0</accession>
<evidence type="ECO:0000256" key="1">
    <source>
        <dbReference type="SAM" id="SignalP"/>
    </source>
</evidence>
<feature type="chain" id="PRO_5005467098" evidence="1">
    <location>
        <begin position="22"/>
        <end position="332"/>
    </location>
</feature>
<evidence type="ECO:0000313" key="2">
    <source>
        <dbReference type="EMBL" id="AKV04233.1"/>
    </source>
</evidence>
<dbReference type="RefSeq" id="WP_146654875.1">
    <property type="nucleotide sequence ID" value="NZ_CP012333.1"/>
</dbReference>
<dbReference type="EMBL" id="CP012333">
    <property type="protein sequence ID" value="AKV04233.1"/>
    <property type="molecule type" value="Genomic_DNA"/>
</dbReference>
<gene>
    <name evidence="2" type="ORF">AKJ09_10896</name>
</gene>
<feature type="signal peptide" evidence="1">
    <location>
        <begin position="1"/>
        <end position="21"/>
    </location>
</feature>
<protein>
    <submittedName>
        <fullName evidence="2">18K peptidoglycan-associated outer membrane lipoprotein</fullName>
    </submittedName>
</protein>
<dbReference type="Proteomes" id="UP000064967">
    <property type="component" value="Chromosome"/>
</dbReference>